<sequence length="527" mass="58963">MAGKKGQVVQLQTEVNNEEDWEKLLTREGLIVVDVYSDWCGPCLGMTGNLKKVKVEMGGDLLHLAIAKCDEIEVLKRFRNKSEPTWMFIGGGQLVNVTFGANAPKVCKLIEHELRQEQRVMRGETWRRAVPFEELCEEERERVEADEKIRSETERVTAEKTWKEVEEKRQRIYSHMAENLIYETVVVCFPHTIQPDVGCIMTTELEAFFRSKSMYVSAQNKILITPEICEEVFYRKSIELSDDFMENLSLGPSLALWIKYQVVPAPGQEGEKKIGEVEKMICQELNMVELEEGQEAVVPDPKSLAAKYAWVKKSKEDEAGEEEEEAAGIPTNVPGCWTPASAFSKCAACRFLVPARAEKVMVPEEPPEVPRVVIVFDIAKQKECFDLAAEYENEVLNIGYFSTGNPDTAKQLCATPEQYAKLPQSDTNKVVVVVSKVKSDPLLSFAGLGALYVSPDEKMGEVEANQFFPPGLEQSFSMIDVAISGGNVEEEVQDSLIEEDDEGEGDKGEEKTEDDLMASLGLVPGSM</sequence>
<dbReference type="InterPro" id="IPR013766">
    <property type="entry name" value="Thioredoxin_domain"/>
</dbReference>
<dbReference type="InterPro" id="IPR017937">
    <property type="entry name" value="Thioredoxin_CS"/>
</dbReference>
<dbReference type="InterPro" id="IPR051766">
    <property type="entry name" value="TXND_domain-containing"/>
</dbReference>
<protein>
    <recommendedName>
        <fullName evidence="5">Thioredoxin domain-containing protein 6</fullName>
    </recommendedName>
</protein>
<comment type="caution">
    <text evidence="4">The sequence shown here is derived from an EMBL/GenBank/DDBJ whole genome shotgun (WGS) entry which is preliminary data.</text>
</comment>
<dbReference type="CDD" id="cd02948">
    <property type="entry name" value="TRX_NDPK"/>
    <property type="match status" value="1"/>
</dbReference>
<proteinExistence type="predicted"/>
<evidence type="ECO:0000313" key="4">
    <source>
        <dbReference type="EMBL" id="KAL0274971.1"/>
    </source>
</evidence>
<dbReference type="PROSITE" id="PS00194">
    <property type="entry name" value="THIOREDOXIN_1"/>
    <property type="match status" value="1"/>
</dbReference>
<feature type="compositionally biased region" description="Acidic residues" evidence="1">
    <location>
        <begin position="489"/>
        <end position="504"/>
    </location>
</feature>
<gene>
    <name evidence="4" type="ORF">PYX00_002978</name>
</gene>
<dbReference type="Pfam" id="PF15928">
    <property type="entry name" value="DUF4746"/>
    <property type="match status" value="1"/>
</dbReference>
<evidence type="ECO:0008006" key="5">
    <source>
        <dbReference type="Google" id="ProtNLM"/>
    </source>
</evidence>
<dbReference type="PANTHER" id="PTHR46135:SF3">
    <property type="entry name" value="NME_NM23 FAMILY MEMBER 8"/>
    <property type="match status" value="1"/>
</dbReference>
<dbReference type="SUPFAM" id="SSF52833">
    <property type="entry name" value="Thioredoxin-like"/>
    <property type="match status" value="1"/>
</dbReference>
<dbReference type="Pfam" id="PF00085">
    <property type="entry name" value="Thioredoxin"/>
    <property type="match status" value="1"/>
</dbReference>
<dbReference type="InterPro" id="IPR036249">
    <property type="entry name" value="Thioredoxin-like_sf"/>
</dbReference>
<organism evidence="4">
    <name type="scientific">Menopon gallinae</name>
    <name type="common">poultry shaft louse</name>
    <dbReference type="NCBI Taxonomy" id="328185"/>
    <lineage>
        <taxon>Eukaryota</taxon>
        <taxon>Metazoa</taxon>
        <taxon>Ecdysozoa</taxon>
        <taxon>Arthropoda</taxon>
        <taxon>Hexapoda</taxon>
        <taxon>Insecta</taxon>
        <taxon>Pterygota</taxon>
        <taxon>Neoptera</taxon>
        <taxon>Paraneoptera</taxon>
        <taxon>Psocodea</taxon>
        <taxon>Troctomorpha</taxon>
        <taxon>Phthiraptera</taxon>
        <taxon>Amblycera</taxon>
        <taxon>Menoponidae</taxon>
        <taxon>Menopon</taxon>
    </lineage>
</organism>
<accession>A0AAW2HZJ8</accession>
<dbReference type="PANTHER" id="PTHR46135">
    <property type="entry name" value="NME/NM23 FAMILY MEMBER 8"/>
    <property type="match status" value="1"/>
</dbReference>
<dbReference type="InterPro" id="IPR031827">
    <property type="entry name" value="DUF4746"/>
</dbReference>
<dbReference type="Gene3D" id="3.40.30.10">
    <property type="entry name" value="Glutaredoxin"/>
    <property type="match status" value="1"/>
</dbReference>
<reference evidence="4" key="1">
    <citation type="journal article" date="2024" name="Gigascience">
        <title>Chromosome-level genome of the poultry shaft louse Menopon gallinae provides insight into the host-switching and adaptive evolution of parasitic lice.</title>
        <authorList>
            <person name="Xu Y."/>
            <person name="Ma L."/>
            <person name="Liu S."/>
            <person name="Liang Y."/>
            <person name="Liu Q."/>
            <person name="He Z."/>
            <person name="Tian L."/>
            <person name="Duan Y."/>
            <person name="Cai W."/>
            <person name="Li H."/>
            <person name="Song F."/>
        </authorList>
    </citation>
    <scope>NUCLEOTIDE SEQUENCE</scope>
    <source>
        <strain evidence="4">Cailab_2023a</strain>
    </source>
</reference>
<feature type="domain" description="Thioredoxin" evidence="2">
    <location>
        <begin position="14"/>
        <end position="103"/>
    </location>
</feature>
<evidence type="ECO:0000259" key="3">
    <source>
        <dbReference type="Pfam" id="PF15928"/>
    </source>
</evidence>
<name>A0AAW2HZJ8_9NEOP</name>
<dbReference type="EMBL" id="JARGDH010000002">
    <property type="protein sequence ID" value="KAL0274972.1"/>
    <property type="molecule type" value="Genomic_DNA"/>
</dbReference>
<feature type="domain" description="DUF4746" evidence="3">
    <location>
        <begin position="140"/>
        <end position="474"/>
    </location>
</feature>
<evidence type="ECO:0000256" key="1">
    <source>
        <dbReference type="SAM" id="MobiDB-lite"/>
    </source>
</evidence>
<dbReference type="EMBL" id="JARGDH010000002">
    <property type="protein sequence ID" value="KAL0274971.1"/>
    <property type="molecule type" value="Genomic_DNA"/>
</dbReference>
<evidence type="ECO:0000259" key="2">
    <source>
        <dbReference type="Pfam" id="PF00085"/>
    </source>
</evidence>
<feature type="region of interest" description="Disordered" evidence="1">
    <location>
        <begin position="489"/>
        <end position="527"/>
    </location>
</feature>
<dbReference type="AlphaFoldDB" id="A0AAW2HZJ8"/>